<dbReference type="Pfam" id="PF01435">
    <property type="entry name" value="Peptidase_M48"/>
    <property type="match status" value="1"/>
</dbReference>
<dbReference type="InterPro" id="IPR051156">
    <property type="entry name" value="Mito/Outer_Membr_Metalloprot"/>
</dbReference>
<comment type="similarity">
    <text evidence="6">Belongs to the peptidase M48 family.</text>
</comment>
<feature type="signal peptide" evidence="7">
    <location>
        <begin position="1"/>
        <end position="21"/>
    </location>
</feature>
<dbReference type="HOGENOM" id="CLU_029002_5_0_6"/>
<organism evidence="9 10">
    <name type="scientific">Isoalcanivorax pacificus W11-5</name>
    <dbReference type="NCBI Taxonomy" id="391936"/>
    <lineage>
        <taxon>Bacteria</taxon>
        <taxon>Pseudomonadati</taxon>
        <taxon>Pseudomonadota</taxon>
        <taxon>Gammaproteobacteria</taxon>
        <taxon>Oceanospirillales</taxon>
        <taxon>Alcanivoracaceae</taxon>
        <taxon>Isoalcanivorax</taxon>
    </lineage>
</organism>
<name>A0A0B4XQ24_9GAMM</name>
<evidence type="ECO:0000256" key="1">
    <source>
        <dbReference type="ARBA" id="ARBA00022670"/>
    </source>
</evidence>
<evidence type="ECO:0000259" key="8">
    <source>
        <dbReference type="Pfam" id="PF01435"/>
    </source>
</evidence>
<dbReference type="PANTHER" id="PTHR22726:SF24">
    <property type="entry name" value="M48 FAMILY METALLOPEPTIDASE"/>
    <property type="match status" value="1"/>
</dbReference>
<dbReference type="STRING" id="391936.S7S_09750"/>
<dbReference type="CDD" id="cd07331">
    <property type="entry name" value="M48C_Oma1_like"/>
    <property type="match status" value="1"/>
</dbReference>
<evidence type="ECO:0000256" key="6">
    <source>
        <dbReference type="RuleBase" id="RU003983"/>
    </source>
</evidence>
<sequence length="267" mass="28761">MSRRHLSLTKTVLVTTAALIAACSTSPLGRNQFLLMPAAEMDEMGVAAYNQMKSETPVSKDSRKVAYVRCIADNITTSLDSDQQWEVNLFQDDSANAFALPGGKIGVNTGLLKVATNQHQVAAVMGHEVGHVLAQHSNERVSLQYATQSGMQILAAMAGEATQEKQMLFGLLGLGAEYGIALPFSRKHESEADVIGLQLMAQAGFDPRESVSLWENMAAASGGSPPQFLSTHPSHATRIRDLQARLPEVMPLYQQAQAAGRRPNCTP</sequence>
<evidence type="ECO:0000256" key="5">
    <source>
        <dbReference type="ARBA" id="ARBA00023049"/>
    </source>
</evidence>
<dbReference type="GO" id="GO:0004222">
    <property type="term" value="F:metalloendopeptidase activity"/>
    <property type="evidence" value="ECO:0007669"/>
    <property type="project" value="InterPro"/>
</dbReference>
<keyword evidence="3 6" id="KW-0378">Hydrolase</keyword>
<accession>A0A0B4XQ24</accession>
<evidence type="ECO:0000256" key="2">
    <source>
        <dbReference type="ARBA" id="ARBA00022723"/>
    </source>
</evidence>
<dbReference type="EMBL" id="CP004387">
    <property type="protein sequence ID" value="AJD48362.1"/>
    <property type="molecule type" value="Genomic_DNA"/>
</dbReference>
<protein>
    <recommendedName>
        <fullName evidence="8">Peptidase M48 domain-containing protein</fullName>
    </recommendedName>
</protein>
<keyword evidence="4 6" id="KW-0862">Zinc</keyword>
<proteinExistence type="inferred from homology"/>
<comment type="cofactor">
    <cofactor evidence="6">
        <name>Zn(2+)</name>
        <dbReference type="ChEBI" id="CHEBI:29105"/>
    </cofactor>
    <text evidence="6">Binds 1 zinc ion per subunit.</text>
</comment>
<evidence type="ECO:0000256" key="4">
    <source>
        <dbReference type="ARBA" id="ARBA00022833"/>
    </source>
</evidence>
<reference evidence="9 10" key="1">
    <citation type="journal article" date="2012" name="J. Bacteriol.">
        <title>Genome sequence of an alkane-degrading bacterium, Alcanivorax pacificus type strain W11-5, isolated from deep sea sediment.</title>
        <authorList>
            <person name="Lai Q."/>
            <person name="Shao Z."/>
        </authorList>
    </citation>
    <scope>NUCLEOTIDE SEQUENCE [LARGE SCALE GENOMIC DNA]</scope>
    <source>
        <strain evidence="9 10">W11-5</strain>
    </source>
</reference>
<dbReference type="GO" id="GO:0046872">
    <property type="term" value="F:metal ion binding"/>
    <property type="evidence" value="ECO:0007669"/>
    <property type="project" value="UniProtKB-KW"/>
</dbReference>
<dbReference type="OrthoDB" id="9810445at2"/>
<dbReference type="GO" id="GO:0051603">
    <property type="term" value="P:proteolysis involved in protein catabolic process"/>
    <property type="evidence" value="ECO:0007669"/>
    <property type="project" value="TreeGrafter"/>
</dbReference>
<dbReference type="PROSITE" id="PS51257">
    <property type="entry name" value="PROKAR_LIPOPROTEIN"/>
    <property type="match status" value="1"/>
</dbReference>
<dbReference type="Proteomes" id="UP000006764">
    <property type="component" value="Chromosome"/>
</dbReference>
<keyword evidence="10" id="KW-1185">Reference proteome</keyword>
<dbReference type="GO" id="GO:0016020">
    <property type="term" value="C:membrane"/>
    <property type="evidence" value="ECO:0007669"/>
    <property type="project" value="TreeGrafter"/>
</dbReference>
<evidence type="ECO:0000256" key="7">
    <source>
        <dbReference type="SAM" id="SignalP"/>
    </source>
</evidence>
<feature type="domain" description="Peptidase M48" evidence="8">
    <location>
        <begin position="77"/>
        <end position="245"/>
    </location>
</feature>
<dbReference type="KEGG" id="apac:S7S_09750"/>
<gene>
    <name evidence="9" type="ORF">S7S_09750</name>
</gene>
<dbReference type="AlphaFoldDB" id="A0A0B4XQ24"/>
<evidence type="ECO:0000256" key="3">
    <source>
        <dbReference type="ARBA" id="ARBA00022801"/>
    </source>
</evidence>
<keyword evidence="5 6" id="KW-0482">Metalloprotease</keyword>
<dbReference type="RefSeq" id="WP_041025980.1">
    <property type="nucleotide sequence ID" value="NZ_CP004387.1"/>
</dbReference>
<feature type="chain" id="PRO_5002111303" description="Peptidase M48 domain-containing protein" evidence="7">
    <location>
        <begin position="22"/>
        <end position="267"/>
    </location>
</feature>
<dbReference type="Gene3D" id="3.30.2010.10">
    <property type="entry name" value="Metalloproteases ('zincins'), catalytic domain"/>
    <property type="match status" value="1"/>
</dbReference>
<dbReference type="InterPro" id="IPR001915">
    <property type="entry name" value="Peptidase_M48"/>
</dbReference>
<keyword evidence="7" id="KW-0732">Signal</keyword>
<keyword evidence="1 6" id="KW-0645">Protease</keyword>
<dbReference type="PANTHER" id="PTHR22726">
    <property type="entry name" value="METALLOENDOPEPTIDASE OMA1"/>
    <property type="match status" value="1"/>
</dbReference>
<keyword evidence="2" id="KW-0479">Metal-binding</keyword>
<evidence type="ECO:0000313" key="10">
    <source>
        <dbReference type="Proteomes" id="UP000006764"/>
    </source>
</evidence>
<evidence type="ECO:0000313" key="9">
    <source>
        <dbReference type="EMBL" id="AJD48362.1"/>
    </source>
</evidence>